<dbReference type="Proteomes" id="UP000697107">
    <property type="component" value="Unassembled WGS sequence"/>
</dbReference>
<proteinExistence type="predicted"/>
<comment type="caution">
    <text evidence="2">The sequence shown here is derived from an EMBL/GenBank/DDBJ whole genome shotgun (WGS) entry which is preliminary data.</text>
</comment>
<protein>
    <recommendedName>
        <fullName evidence="4">SWIM-type domain-containing protein</fullName>
    </recommendedName>
</protein>
<dbReference type="VEuPathDB" id="FungiDB:PC110_g16782"/>
<dbReference type="VEuPathDB" id="FungiDB:PC110_g15927"/>
<name>A0A8T1G402_9STRA</name>
<feature type="region of interest" description="Disordered" evidence="1">
    <location>
        <begin position="16"/>
        <end position="39"/>
    </location>
</feature>
<dbReference type="AlphaFoldDB" id="A0A8T1G402"/>
<gene>
    <name evidence="2" type="ORF">PC118_g6547</name>
</gene>
<dbReference type="PANTHER" id="PTHR31569:SF4">
    <property type="entry name" value="SWIM-TYPE DOMAIN-CONTAINING PROTEIN"/>
    <property type="match status" value="1"/>
</dbReference>
<evidence type="ECO:0000256" key="1">
    <source>
        <dbReference type="SAM" id="MobiDB-lite"/>
    </source>
</evidence>
<accession>A0A8T1G402</accession>
<dbReference type="EMBL" id="RCML01000147">
    <property type="protein sequence ID" value="KAG2988713.1"/>
    <property type="molecule type" value="Genomic_DNA"/>
</dbReference>
<dbReference type="PANTHER" id="PTHR31569">
    <property type="entry name" value="SWIM-TYPE DOMAIN-CONTAINING PROTEIN"/>
    <property type="match status" value="1"/>
</dbReference>
<evidence type="ECO:0008006" key="4">
    <source>
        <dbReference type="Google" id="ProtNLM"/>
    </source>
</evidence>
<dbReference type="InterPro" id="IPR052579">
    <property type="entry name" value="Zinc_finger_SWIM"/>
</dbReference>
<sequence>MAMTRCVSKARRRLHSFRPVSQGAPGQESDSVERTQPSTPSHAAYTTLAVVPRIAGKTLTAWTEFFAFWDQLGREQSVVYQTKDCKTTMLYNSTQVALDGGNAPRERSGIAPVKQHFELRLFELTGVVFKNPCHNHVNTETLCAALKQCKDRLSDSMLSMLDAFGQTNTDTKQIVSYVADTTGLPITTQQVRNLMNARLGHGNAEQRLKAVLTEFASTEDTEGVLLQGDWDQTVGIVLQTKAQREIFSRWGDTLALYWTHNCTDLGFYVAKRGFVGRVEVVQDEELVVKSIAELVIDKDFTEWSTLREAFPQAATLLCQFYAQRYVKRMMSGKKYFVVPKYRKEIEALFTEMLYIPTKEQFQSRLEVFERRVKKVTPAFANAASAQCSTSIFDGSVSFDVCPPVNDPLPVALHRNCAVLSLYTLKLVNQQWESYQLNGKGWQWSHAEDGVRDVYVMATSERSRLQVTWPTPGEPSWDCLFFSSTSLPCKHLCSLLVTRASEEGVFEVAQLHPHWSMKDAHAVLTCVDSTMQHLRNVNRLTGKPSHTPDARVVLASKKIIAYVRLK</sequence>
<reference evidence="2" key="1">
    <citation type="submission" date="2018-10" db="EMBL/GenBank/DDBJ databases">
        <title>Effector identification in a new, highly contiguous assembly of the strawberry crown rot pathogen Phytophthora cactorum.</title>
        <authorList>
            <person name="Armitage A.D."/>
            <person name="Nellist C.F."/>
            <person name="Bates H."/>
            <person name="Vickerstaff R.J."/>
            <person name="Harrison R.J."/>
        </authorList>
    </citation>
    <scope>NUCLEOTIDE SEQUENCE</scope>
    <source>
        <strain evidence="2">P415</strain>
    </source>
</reference>
<evidence type="ECO:0000313" key="2">
    <source>
        <dbReference type="EMBL" id="KAG2988713.1"/>
    </source>
</evidence>
<evidence type="ECO:0000313" key="3">
    <source>
        <dbReference type="Proteomes" id="UP000697107"/>
    </source>
</evidence>
<organism evidence="2 3">
    <name type="scientific">Phytophthora cactorum</name>
    <dbReference type="NCBI Taxonomy" id="29920"/>
    <lineage>
        <taxon>Eukaryota</taxon>
        <taxon>Sar</taxon>
        <taxon>Stramenopiles</taxon>
        <taxon>Oomycota</taxon>
        <taxon>Peronosporomycetes</taxon>
        <taxon>Peronosporales</taxon>
        <taxon>Peronosporaceae</taxon>
        <taxon>Phytophthora</taxon>
    </lineage>
</organism>